<proteinExistence type="predicted"/>
<sequence length="189" mass="21324">MPKPQGHKNTPGRHCTGLNGGKGIGRNPCGPHRAKKRTPTFLAGLNRSIQANPVVWMTVYEGRSSLSRRTVARTVEEDLKLKSYIRRRSHLLTKTMKETRIKRGKKLHRLCNVNPGIIKLFSDESNSIVDPQNERWISGDKSNVPPALKTKFPSKIMAFGLVTSDGKVMDSRSTPMSMWTYWVVFCYLG</sequence>
<dbReference type="STRING" id="6832.A0A553PA69"/>
<comment type="caution">
    <text evidence="2">The sequence shown here is derived from an EMBL/GenBank/DDBJ whole genome shotgun (WGS) entry which is preliminary data.</text>
</comment>
<dbReference type="Proteomes" id="UP000318571">
    <property type="component" value="Chromosome 2"/>
</dbReference>
<organism evidence="2 3">
    <name type="scientific">Tigriopus californicus</name>
    <name type="common">Marine copepod</name>
    <dbReference type="NCBI Taxonomy" id="6832"/>
    <lineage>
        <taxon>Eukaryota</taxon>
        <taxon>Metazoa</taxon>
        <taxon>Ecdysozoa</taxon>
        <taxon>Arthropoda</taxon>
        <taxon>Crustacea</taxon>
        <taxon>Multicrustacea</taxon>
        <taxon>Hexanauplia</taxon>
        <taxon>Copepoda</taxon>
        <taxon>Harpacticoida</taxon>
        <taxon>Harpacticidae</taxon>
        <taxon>Tigriopus</taxon>
    </lineage>
</organism>
<evidence type="ECO:0000313" key="3">
    <source>
        <dbReference type="Proteomes" id="UP000318571"/>
    </source>
</evidence>
<evidence type="ECO:0008006" key="4">
    <source>
        <dbReference type="Google" id="ProtNLM"/>
    </source>
</evidence>
<reference evidence="2 3" key="1">
    <citation type="journal article" date="2018" name="Nat. Ecol. Evol.">
        <title>Genomic signatures of mitonuclear coevolution across populations of Tigriopus californicus.</title>
        <authorList>
            <person name="Barreto F.S."/>
            <person name="Watson E.T."/>
            <person name="Lima T.G."/>
            <person name="Willett C.S."/>
            <person name="Edmands S."/>
            <person name="Li W."/>
            <person name="Burton R.S."/>
        </authorList>
    </citation>
    <scope>NUCLEOTIDE SEQUENCE [LARGE SCALE GENOMIC DNA]</scope>
    <source>
        <strain evidence="2 3">San Diego</strain>
    </source>
</reference>
<evidence type="ECO:0000256" key="1">
    <source>
        <dbReference type="SAM" id="MobiDB-lite"/>
    </source>
</evidence>
<name>A0A553PA69_TIGCA</name>
<gene>
    <name evidence="2" type="ORF">TCAL_15672</name>
</gene>
<evidence type="ECO:0000313" key="2">
    <source>
        <dbReference type="EMBL" id="TRY74574.1"/>
    </source>
</evidence>
<dbReference type="OMA" id="TMKETRI"/>
<keyword evidence="3" id="KW-1185">Reference proteome</keyword>
<dbReference type="EMBL" id="VCGU01000005">
    <property type="protein sequence ID" value="TRY74574.1"/>
    <property type="molecule type" value="Genomic_DNA"/>
</dbReference>
<dbReference type="AlphaFoldDB" id="A0A553PA69"/>
<feature type="region of interest" description="Disordered" evidence="1">
    <location>
        <begin position="1"/>
        <end position="36"/>
    </location>
</feature>
<protein>
    <recommendedName>
        <fullName evidence="4">Transposase Tc1-like domain-containing protein</fullName>
    </recommendedName>
</protein>
<accession>A0A553PA69</accession>